<accession>A0AAV2YWE7</accession>
<name>A0AAV2YWE7_9STRA</name>
<dbReference type="SUPFAM" id="SSF46565">
    <property type="entry name" value="Chaperone J-domain"/>
    <property type="match status" value="1"/>
</dbReference>
<dbReference type="Proteomes" id="UP001146120">
    <property type="component" value="Unassembled WGS sequence"/>
</dbReference>
<dbReference type="AlphaFoldDB" id="A0AAV2YWE7"/>
<dbReference type="FunFam" id="2.60.260.20:FF:000013">
    <property type="entry name" value="DnaJ subfamily B member 11"/>
    <property type="match status" value="1"/>
</dbReference>
<evidence type="ECO:0000256" key="2">
    <source>
        <dbReference type="ARBA" id="ARBA00022737"/>
    </source>
</evidence>
<keyword evidence="3 5" id="KW-0863">Zinc-finger</keyword>
<dbReference type="Pfam" id="PF01556">
    <property type="entry name" value="DnaJ_C"/>
    <property type="match status" value="1"/>
</dbReference>
<dbReference type="InterPro" id="IPR002939">
    <property type="entry name" value="DnaJ_C"/>
</dbReference>
<dbReference type="PROSITE" id="PS00636">
    <property type="entry name" value="DNAJ_1"/>
    <property type="match status" value="1"/>
</dbReference>
<dbReference type="GO" id="GO:0009408">
    <property type="term" value="P:response to heat"/>
    <property type="evidence" value="ECO:0007669"/>
    <property type="project" value="InterPro"/>
</dbReference>
<feature type="domain" description="CR-type" evidence="7">
    <location>
        <begin position="155"/>
        <end position="238"/>
    </location>
</feature>
<dbReference type="HAMAP" id="MF_01152">
    <property type="entry name" value="DnaJ"/>
    <property type="match status" value="1"/>
</dbReference>
<dbReference type="SUPFAM" id="SSF57938">
    <property type="entry name" value="DnaJ/Hsp40 cysteine-rich domain"/>
    <property type="match status" value="1"/>
</dbReference>
<dbReference type="InterPro" id="IPR018253">
    <property type="entry name" value="DnaJ_domain_CS"/>
</dbReference>
<dbReference type="InterPro" id="IPR012724">
    <property type="entry name" value="DnaJ"/>
</dbReference>
<dbReference type="GO" id="GO:0005524">
    <property type="term" value="F:ATP binding"/>
    <property type="evidence" value="ECO:0007669"/>
    <property type="project" value="InterPro"/>
</dbReference>
<dbReference type="Pfam" id="PF00226">
    <property type="entry name" value="DnaJ"/>
    <property type="match status" value="1"/>
</dbReference>
<dbReference type="InterPro" id="IPR044713">
    <property type="entry name" value="DNJA1/2-like"/>
</dbReference>
<dbReference type="EMBL" id="DAKRPA010000105">
    <property type="protein sequence ID" value="DAZ98475.1"/>
    <property type="molecule type" value="Genomic_DNA"/>
</dbReference>
<evidence type="ECO:0000313" key="9">
    <source>
        <dbReference type="Proteomes" id="UP001146120"/>
    </source>
</evidence>
<evidence type="ECO:0000259" key="7">
    <source>
        <dbReference type="PROSITE" id="PS51188"/>
    </source>
</evidence>
<keyword evidence="4 5" id="KW-0862">Zinc</keyword>
<dbReference type="Pfam" id="PF00684">
    <property type="entry name" value="DnaJ_CXXCXGXG"/>
    <property type="match status" value="1"/>
</dbReference>
<keyword evidence="9" id="KW-1185">Reference proteome</keyword>
<reference evidence="8" key="2">
    <citation type="journal article" date="2023" name="Microbiol Resour">
        <title>Decontamination and Annotation of the Draft Genome Sequence of the Oomycete Lagenidium giganteum ARSEF 373.</title>
        <authorList>
            <person name="Morgan W.R."/>
            <person name="Tartar A."/>
        </authorList>
    </citation>
    <scope>NUCLEOTIDE SEQUENCE</scope>
    <source>
        <strain evidence="8">ARSEF 373</strain>
    </source>
</reference>
<dbReference type="InterPro" id="IPR001623">
    <property type="entry name" value="DnaJ_domain"/>
</dbReference>
<dbReference type="GO" id="GO:0008270">
    <property type="term" value="F:zinc ion binding"/>
    <property type="evidence" value="ECO:0007669"/>
    <property type="project" value="UniProtKB-KW"/>
</dbReference>
<feature type="domain" description="J" evidence="6">
    <location>
        <begin position="38"/>
        <end position="103"/>
    </location>
</feature>
<dbReference type="GO" id="GO:0051082">
    <property type="term" value="F:unfolded protein binding"/>
    <property type="evidence" value="ECO:0007669"/>
    <property type="project" value="InterPro"/>
</dbReference>
<dbReference type="InterPro" id="IPR036410">
    <property type="entry name" value="HSP_DnaJ_Cys-rich_dom_sf"/>
</dbReference>
<sequence length="378" mass="42506">MLLLGNLMHAPRGRRTLLALCVIVVILSVITTVLAGKDYYRILGVSRDASQAEIKRAFRKLSLLHHPDKNPGDEEAQKKFAEVASAYDVLSDEEKKVKYDRYGEEGLQSGGGGHDPHDIFSQFFGGRQRRHDREPSRGPDVVMPLRVTLEDLYNGKMLQFSMRRATLCHHCHGKGAAHDEDVHVCSECGGHGVKMKTQRVGPGFIQQFQVVCEKCHGKGKISTSTCPVCSGRKVEMTDINFDVDIEKGTPDGFEMEFENYADETPGQTPGHLRLQIQTVQHPVFTRDGENLWMDMNITLRESLVGFRKTFKHLDGRTVDVVRDAVTPPRSVIVLANEGMPKQHFPSEKGNLHITFHVNFPDSLTEEQKKGFREIFGRS</sequence>
<dbReference type="GO" id="GO:0006457">
    <property type="term" value="P:protein folding"/>
    <property type="evidence" value="ECO:0007669"/>
    <property type="project" value="InterPro"/>
</dbReference>
<dbReference type="SMART" id="SM00271">
    <property type="entry name" value="DnaJ"/>
    <property type="match status" value="1"/>
</dbReference>
<dbReference type="PROSITE" id="PS51188">
    <property type="entry name" value="ZF_CR"/>
    <property type="match status" value="1"/>
</dbReference>
<dbReference type="InterPro" id="IPR008971">
    <property type="entry name" value="HSP40/DnaJ_pept-bd"/>
</dbReference>
<dbReference type="PROSITE" id="PS50076">
    <property type="entry name" value="DNAJ_2"/>
    <property type="match status" value="1"/>
</dbReference>
<evidence type="ECO:0000256" key="4">
    <source>
        <dbReference type="ARBA" id="ARBA00022833"/>
    </source>
</evidence>
<dbReference type="CDD" id="cd10719">
    <property type="entry name" value="DnaJ_zf"/>
    <property type="match status" value="1"/>
</dbReference>
<dbReference type="PRINTS" id="PR00625">
    <property type="entry name" value="JDOMAIN"/>
</dbReference>
<gene>
    <name evidence="8" type="ORF">N0F65_004912</name>
</gene>
<keyword evidence="1 5" id="KW-0479">Metal-binding</keyword>
<dbReference type="GO" id="GO:0030544">
    <property type="term" value="F:Hsp70 protein binding"/>
    <property type="evidence" value="ECO:0007669"/>
    <property type="project" value="InterPro"/>
</dbReference>
<dbReference type="PANTHER" id="PTHR43888">
    <property type="entry name" value="DNAJ-LIKE-2, ISOFORM A-RELATED"/>
    <property type="match status" value="1"/>
</dbReference>
<protein>
    <submittedName>
        <fullName evidence="8">Uncharacterized protein</fullName>
    </submittedName>
</protein>
<organism evidence="8 9">
    <name type="scientific">Lagenidium giganteum</name>
    <dbReference type="NCBI Taxonomy" id="4803"/>
    <lineage>
        <taxon>Eukaryota</taxon>
        <taxon>Sar</taxon>
        <taxon>Stramenopiles</taxon>
        <taxon>Oomycota</taxon>
        <taxon>Peronosporomycetes</taxon>
        <taxon>Pythiales</taxon>
        <taxon>Pythiaceae</taxon>
    </lineage>
</organism>
<dbReference type="Gene3D" id="2.10.230.10">
    <property type="entry name" value="Heat shock protein DnaJ, cysteine-rich domain"/>
    <property type="match status" value="1"/>
</dbReference>
<dbReference type="FunFam" id="2.10.230.10:FF:000001">
    <property type="entry name" value="DnaJ subfamily A member 2"/>
    <property type="match status" value="1"/>
</dbReference>
<keyword evidence="2" id="KW-0677">Repeat</keyword>
<dbReference type="Gene3D" id="2.60.260.20">
    <property type="entry name" value="Urease metallochaperone UreE, N-terminal domain"/>
    <property type="match status" value="2"/>
</dbReference>
<dbReference type="InterPro" id="IPR036869">
    <property type="entry name" value="J_dom_sf"/>
</dbReference>
<evidence type="ECO:0000313" key="8">
    <source>
        <dbReference type="EMBL" id="DAZ98475.1"/>
    </source>
</evidence>
<comment type="caution">
    <text evidence="8">The sequence shown here is derived from an EMBL/GenBank/DDBJ whole genome shotgun (WGS) entry which is preliminary data.</text>
</comment>
<evidence type="ECO:0000256" key="5">
    <source>
        <dbReference type="PROSITE-ProRule" id="PRU00546"/>
    </source>
</evidence>
<reference evidence="8" key="1">
    <citation type="submission" date="2022-11" db="EMBL/GenBank/DDBJ databases">
        <authorList>
            <person name="Morgan W.R."/>
            <person name="Tartar A."/>
        </authorList>
    </citation>
    <scope>NUCLEOTIDE SEQUENCE</scope>
    <source>
        <strain evidence="8">ARSEF 373</strain>
    </source>
</reference>
<evidence type="ECO:0000256" key="3">
    <source>
        <dbReference type="ARBA" id="ARBA00022771"/>
    </source>
</evidence>
<evidence type="ECO:0000259" key="6">
    <source>
        <dbReference type="PROSITE" id="PS50076"/>
    </source>
</evidence>
<dbReference type="Gene3D" id="1.10.287.110">
    <property type="entry name" value="DnaJ domain"/>
    <property type="match status" value="1"/>
</dbReference>
<evidence type="ECO:0000256" key="1">
    <source>
        <dbReference type="ARBA" id="ARBA00022723"/>
    </source>
</evidence>
<dbReference type="CDD" id="cd06257">
    <property type="entry name" value="DnaJ"/>
    <property type="match status" value="1"/>
</dbReference>
<proteinExistence type="inferred from homology"/>
<dbReference type="InterPro" id="IPR001305">
    <property type="entry name" value="HSP_DnaJ_Cys-rich_dom"/>
</dbReference>
<feature type="zinc finger region" description="CR-type" evidence="5">
    <location>
        <begin position="155"/>
        <end position="238"/>
    </location>
</feature>
<dbReference type="SUPFAM" id="SSF49493">
    <property type="entry name" value="HSP40/DnaJ peptide-binding domain"/>
    <property type="match status" value="2"/>
</dbReference>
<dbReference type="CDD" id="cd10747">
    <property type="entry name" value="DnaJ_C"/>
    <property type="match status" value="1"/>
</dbReference>